<dbReference type="InterPro" id="IPR003191">
    <property type="entry name" value="Guanylate-bd/ATL_C"/>
</dbReference>
<evidence type="ECO:0000256" key="4">
    <source>
        <dbReference type="PROSITE-ProRule" id="PRU01052"/>
    </source>
</evidence>
<gene>
    <name evidence="7" type="ORF">MAR_007233</name>
</gene>
<keyword evidence="2" id="KW-0378">Hydrolase</keyword>
<dbReference type="InterPro" id="IPR030386">
    <property type="entry name" value="G_GB1_RHD3_dom"/>
</dbReference>
<evidence type="ECO:0000313" key="7">
    <source>
        <dbReference type="EMBL" id="WAQ94762.1"/>
    </source>
</evidence>
<dbReference type="SUPFAM" id="SSF52540">
    <property type="entry name" value="P-loop containing nucleoside triphosphate hydrolases"/>
    <property type="match status" value="1"/>
</dbReference>
<keyword evidence="3" id="KW-0342">GTP-binding</keyword>
<sequence>MCRPHPTQKGNVIVFLDTEGIDAPEKVEIQDDTWIFIIATLLCNVLVYNTKGVFDASQISKFRFLKLIQSNVTVVRSGSEDDSFLDFFFPNFVLVLRDLRFKSDTSADELLEKRLVYETGKSDSVKVYNEPRRLIKRYFKKRKCIAIPIPCTRPEQLESMPDSKIEPDFLQRLNDLHQYLCHSSPKKLKSGKPVNGRMLKTMIISYMKSVKENTAPCLADAMKLMADEENQFAVRKASECYQEEMMKRISKHMPDEKELERYHNECMDIAVNKLKELVVVNDSDIFNRKAAECFKSHLERFKSIVEKDSIERCRIFLKPFDKKIQQKIREKKYAHSHGYSEYFEDINTLADEFTKHERNLGSKARSALQEYMDAKVKEEQLVYEMVKDKIGAESERQLDRLSPGSLVMPMKFEDVTKEEHSGEKKALESFKMIEMDGLVNIGSQILENLEMKFLEIEKAKAELSEDDTYYKQLVAEYDDLKNIYEQAKFPQGPQIPKPIPKPKPIMPGKGEQANAPKGKETPKCPIL</sequence>
<comment type="similarity">
    <text evidence="4">Belongs to the TRAFAC class dynamin-like GTPase superfamily. GB1/RHD3 GTPase family.</text>
</comment>
<feature type="compositionally biased region" description="Pro residues" evidence="5">
    <location>
        <begin position="493"/>
        <end position="505"/>
    </location>
</feature>
<dbReference type="Proteomes" id="UP001164746">
    <property type="component" value="Chromosome 1"/>
</dbReference>
<evidence type="ECO:0000313" key="8">
    <source>
        <dbReference type="Proteomes" id="UP001164746"/>
    </source>
</evidence>
<dbReference type="SUPFAM" id="SSF48340">
    <property type="entry name" value="Interferon-induced guanylate-binding protein 1 (GBP1), C-terminal domain"/>
    <property type="match status" value="1"/>
</dbReference>
<evidence type="ECO:0000256" key="5">
    <source>
        <dbReference type="SAM" id="MobiDB-lite"/>
    </source>
</evidence>
<evidence type="ECO:0000256" key="1">
    <source>
        <dbReference type="ARBA" id="ARBA00022741"/>
    </source>
</evidence>
<feature type="region of interest" description="Disordered" evidence="5">
    <location>
        <begin position="488"/>
        <end position="527"/>
    </location>
</feature>
<dbReference type="EMBL" id="CP111012">
    <property type="protein sequence ID" value="WAQ94762.1"/>
    <property type="molecule type" value="Genomic_DNA"/>
</dbReference>
<name>A0ABY7DAS5_MYAAR</name>
<dbReference type="InterPro" id="IPR015894">
    <property type="entry name" value="Guanylate-bd_N"/>
</dbReference>
<proteinExistence type="inferred from homology"/>
<keyword evidence="8" id="KW-1185">Reference proteome</keyword>
<evidence type="ECO:0000256" key="2">
    <source>
        <dbReference type="ARBA" id="ARBA00022801"/>
    </source>
</evidence>
<organism evidence="7 8">
    <name type="scientific">Mya arenaria</name>
    <name type="common">Soft-shell clam</name>
    <dbReference type="NCBI Taxonomy" id="6604"/>
    <lineage>
        <taxon>Eukaryota</taxon>
        <taxon>Metazoa</taxon>
        <taxon>Spiralia</taxon>
        <taxon>Lophotrochozoa</taxon>
        <taxon>Mollusca</taxon>
        <taxon>Bivalvia</taxon>
        <taxon>Autobranchia</taxon>
        <taxon>Heteroconchia</taxon>
        <taxon>Euheterodonta</taxon>
        <taxon>Imparidentia</taxon>
        <taxon>Neoheterodontei</taxon>
        <taxon>Myida</taxon>
        <taxon>Myoidea</taxon>
        <taxon>Myidae</taxon>
        <taxon>Mya</taxon>
    </lineage>
</organism>
<dbReference type="Pfam" id="PF02263">
    <property type="entry name" value="GBP"/>
    <property type="match status" value="1"/>
</dbReference>
<protein>
    <submittedName>
        <fullName evidence="7">GBP1-like protein</fullName>
    </submittedName>
</protein>
<accession>A0ABY7DAS5</accession>
<dbReference type="Pfam" id="PF02841">
    <property type="entry name" value="GBP_C"/>
    <property type="match status" value="1"/>
</dbReference>
<dbReference type="InterPro" id="IPR036543">
    <property type="entry name" value="Guanylate-bd_C_sf"/>
</dbReference>
<feature type="compositionally biased region" description="Basic and acidic residues" evidence="5">
    <location>
        <begin position="517"/>
        <end position="527"/>
    </location>
</feature>
<dbReference type="PANTHER" id="PTHR10751">
    <property type="entry name" value="GUANYLATE BINDING PROTEIN"/>
    <property type="match status" value="1"/>
</dbReference>
<reference evidence="7" key="1">
    <citation type="submission" date="2022-11" db="EMBL/GenBank/DDBJ databases">
        <title>Centuries of genome instability and evolution in soft-shell clam transmissible cancer (bioRxiv).</title>
        <authorList>
            <person name="Hart S.F.M."/>
            <person name="Yonemitsu M.A."/>
            <person name="Giersch R.M."/>
            <person name="Beal B.F."/>
            <person name="Arriagada G."/>
            <person name="Davis B.W."/>
            <person name="Ostrander E.A."/>
            <person name="Goff S.P."/>
            <person name="Metzger M.J."/>
        </authorList>
    </citation>
    <scope>NUCLEOTIDE SEQUENCE</scope>
    <source>
        <strain evidence="7">MELC-2E11</strain>
        <tissue evidence="7">Siphon/mantle</tissue>
    </source>
</reference>
<dbReference type="InterPro" id="IPR027417">
    <property type="entry name" value="P-loop_NTPase"/>
</dbReference>
<dbReference type="Gene3D" id="1.20.1000.10">
    <property type="entry name" value="Guanylate-binding protein, C-terminal domain"/>
    <property type="match status" value="1"/>
</dbReference>
<dbReference type="PROSITE" id="PS51715">
    <property type="entry name" value="G_GB1_RHD3"/>
    <property type="match status" value="1"/>
</dbReference>
<evidence type="ECO:0000256" key="3">
    <source>
        <dbReference type="ARBA" id="ARBA00023134"/>
    </source>
</evidence>
<feature type="domain" description="GB1/RHD3-type G" evidence="6">
    <location>
        <begin position="1"/>
        <end position="181"/>
    </location>
</feature>
<keyword evidence="1" id="KW-0547">Nucleotide-binding</keyword>
<dbReference type="Gene3D" id="3.40.50.300">
    <property type="entry name" value="P-loop containing nucleotide triphosphate hydrolases"/>
    <property type="match status" value="1"/>
</dbReference>
<evidence type="ECO:0000259" key="6">
    <source>
        <dbReference type="PROSITE" id="PS51715"/>
    </source>
</evidence>